<dbReference type="InterPro" id="IPR005025">
    <property type="entry name" value="FMN_Rdtase-like_dom"/>
</dbReference>
<dbReference type="PANTHER" id="PTHR30543">
    <property type="entry name" value="CHROMATE REDUCTASE"/>
    <property type="match status" value="1"/>
</dbReference>
<feature type="domain" description="NADPH-dependent FMN reductase-like" evidence="1">
    <location>
        <begin position="5"/>
        <end position="151"/>
    </location>
</feature>
<reference evidence="2 3" key="1">
    <citation type="submission" date="2023-07" db="EMBL/GenBank/DDBJ databases">
        <title>Functional and genomic diversity of the sorghum phyllosphere microbiome.</title>
        <authorList>
            <person name="Shade A."/>
        </authorList>
    </citation>
    <scope>NUCLEOTIDE SEQUENCE [LARGE SCALE GENOMIC DNA]</scope>
    <source>
        <strain evidence="2 3">SORGH_AS_1064</strain>
    </source>
</reference>
<protein>
    <submittedName>
        <fullName evidence="2">Chromate reductase</fullName>
    </submittedName>
</protein>
<dbReference type="Pfam" id="PF03358">
    <property type="entry name" value="FMN_red"/>
    <property type="match status" value="1"/>
</dbReference>
<dbReference type="EMBL" id="JAUTAL010000001">
    <property type="protein sequence ID" value="MDQ1096490.1"/>
    <property type="molecule type" value="Genomic_DNA"/>
</dbReference>
<keyword evidence="3" id="KW-1185">Reference proteome</keyword>
<evidence type="ECO:0000313" key="2">
    <source>
        <dbReference type="EMBL" id="MDQ1096490.1"/>
    </source>
</evidence>
<dbReference type="Proteomes" id="UP001225072">
    <property type="component" value="Unassembled WGS sequence"/>
</dbReference>
<dbReference type="InterPro" id="IPR050712">
    <property type="entry name" value="NAD(P)H-dep_reductase"/>
</dbReference>
<dbReference type="Gene3D" id="3.40.50.360">
    <property type="match status" value="1"/>
</dbReference>
<comment type="caution">
    <text evidence="2">The sequence shown here is derived from an EMBL/GenBank/DDBJ whole genome shotgun (WGS) entry which is preliminary data.</text>
</comment>
<dbReference type="RefSeq" id="WP_295230286.1">
    <property type="nucleotide sequence ID" value="NZ_JAUTAL010000001.1"/>
</dbReference>
<dbReference type="SUPFAM" id="SSF52218">
    <property type="entry name" value="Flavoproteins"/>
    <property type="match status" value="1"/>
</dbReference>
<accession>A0ABU0THG4</accession>
<evidence type="ECO:0000259" key="1">
    <source>
        <dbReference type="Pfam" id="PF03358"/>
    </source>
</evidence>
<evidence type="ECO:0000313" key="3">
    <source>
        <dbReference type="Proteomes" id="UP001225072"/>
    </source>
</evidence>
<name>A0ABU0THG4_9FLAO</name>
<sequence length="186" mass="20656">MDKVIGILAGSLRKESFSKKIAQAIVPMAPEGYRFQIVSLDGLEVYNQDFDDHNQVPESYKAFREEMQKVDGVIFITPEYNRSVPGVLKNALDIGSRPAGKSVWDKKPAAIFSNSPGNISAFGANHHLRQSLVFLNMPAMQQPEVYIAKANELFDDSGALKEGETKKFIAEAVEAYIAWFEKNAEA</sequence>
<dbReference type="InterPro" id="IPR029039">
    <property type="entry name" value="Flavoprotein-like_sf"/>
</dbReference>
<proteinExistence type="predicted"/>
<dbReference type="PANTHER" id="PTHR30543:SF21">
    <property type="entry name" value="NAD(P)H-DEPENDENT FMN REDUCTASE LOT6"/>
    <property type="match status" value="1"/>
</dbReference>
<organism evidence="2 3">
    <name type="scientific">Chryseobacterium camelliae</name>
    <dbReference type="NCBI Taxonomy" id="1265445"/>
    <lineage>
        <taxon>Bacteria</taxon>
        <taxon>Pseudomonadati</taxon>
        <taxon>Bacteroidota</taxon>
        <taxon>Flavobacteriia</taxon>
        <taxon>Flavobacteriales</taxon>
        <taxon>Weeksellaceae</taxon>
        <taxon>Chryseobacterium group</taxon>
        <taxon>Chryseobacterium</taxon>
    </lineage>
</organism>
<gene>
    <name evidence="2" type="ORF">QE404_001637</name>
</gene>